<dbReference type="Proteomes" id="UP000054011">
    <property type="component" value="Unassembled WGS sequence"/>
</dbReference>
<protein>
    <submittedName>
        <fullName evidence="1">Uncharacterized protein</fullName>
    </submittedName>
</protein>
<gene>
    <name evidence="1" type="ORF">ATE80_09855</name>
</gene>
<proteinExistence type="predicted"/>
<comment type="caution">
    <text evidence="1">The sequence shown here is derived from an EMBL/GenBank/DDBJ whole genome shotgun (WGS) entry which is preliminary data.</text>
</comment>
<accession>A0A100Y7B4</accession>
<dbReference type="EMBL" id="LNSV01000018">
    <property type="protein sequence ID" value="KUH38979.1"/>
    <property type="molecule type" value="Genomic_DNA"/>
</dbReference>
<sequence length="83" mass="9247">MIESQYWPASTLDGVPDVEALTAGRRRGRDCVYCGSPLTEDAAVDLGEQHYRPPWGGPLIAWRPRSCTTCRETRGVKRAGGRW</sequence>
<evidence type="ECO:0000313" key="1">
    <source>
        <dbReference type="EMBL" id="KUH38979.1"/>
    </source>
</evidence>
<dbReference type="OrthoDB" id="4260134at2"/>
<dbReference type="AlphaFoldDB" id="A0A100Y7B4"/>
<keyword evidence="2" id="KW-1185">Reference proteome</keyword>
<reference evidence="1 2" key="1">
    <citation type="submission" date="2015-11" db="EMBL/GenBank/DDBJ databases">
        <title>Genome-wide analysis reveals the secondary metabolome in Streptomyces kanasensis ZX01.</title>
        <authorList>
            <person name="Zhang G."/>
            <person name="Han L."/>
            <person name="Feng J."/>
            <person name="Zhang X."/>
        </authorList>
    </citation>
    <scope>NUCLEOTIDE SEQUENCE [LARGE SCALE GENOMIC DNA]</scope>
    <source>
        <strain evidence="1 2">ZX01</strain>
    </source>
</reference>
<dbReference type="RefSeq" id="WP_058941785.1">
    <property type="nucleotide sequence ID" value="NZ_LNSV01000018.1"/>
</dbReference>
<evidence type="ECO:0000313" key="2">
    <source>
        <dbReference type="Proteomes" id="UP000054011"/>
    </source>
</evidence>
<name>A0A100Y7B4_9ACTN</name>
<organism evidence="1 2">
    <name type="scientific">Streptomyces kanasensis</name>
    <dbReference type="NCBI Taxonomy" id="936756"/>
    <lineage>
        <taxon>Bacteria</taxon>
        <taxon>Bacillati</taxon>
        <taxon>Actinomycetota</taxon>
        <taxon>Actinomycetes</taxon>
        <taxon>Kitasatosporales</taxon>
        <taxon>Streptomycetaceae</taxon>
        <taxon>Streptomyces</taxon>
    </lineage>
</organism>